<dbReference type="Proteomes" id="UP000499080">
    <property type="component" value="Unassembled WGS sequence"/>
</dbReference>
<evidence type="ECO:0000313" key="2">
    <source>
        <dbReference type="EMBL" id="GBN97245.1"/>
    </source>
</evidence>
<evidence type="ECO:0000313" key="3">
    <source>
        <dbReference type="Proteomes" id="UP000499080"/>
    </source>
</evidence>
<dbReference type="AlphaFoldDB" id="A0A4Y2TDS5"/>
<protein>
    <submittedName>
        <fullName evidence="2">Uncharacterized protein</fullName>
    </submittedName>
</protein>
<organism evidence="2 3">
    <name type="scientific">Araneus ventricosus</name>
    <name type="common">Orbweaver spider</name>
    <name type="synonym">Epeira ventricosa</name>
    <dbReference type="NCBI Taxonomy" id="182803"/>
    <lineage>
        <taxon>Eukaryota</taxon>
        <taxon>Metazoa</taxon>
        <taxon>Ecdysozoa</taxon>
        <taxon>Arthropoda</taxon>
        <taxon>Chelicerata</taxon>
        <taxon>Arachnida</taxon>
        <taxon>Araneae</taxon>
        <taxon>Araneomorphae</taxon>
        <taxon>Entelegynae</taxon>
        <taxon>Araneoidea</taxon>
        <taxon>Araneidae</taxon>
        <taxon>Araneus</taxon>
    </lineage>
</organism>
<proteinExistence type="predicted"/>
<evidence type="ECO:0000256" key="1">
    <source>
        <dbReference type="SAM" id="MobiDB-lite"/>
    </source>
</evidence>
<sequence>MQIPTEQTKIRFPPRSPSHRQNVIFVYNQKAVDFRTQKKLCFPPKPFPGAHKQNNTDKKSKPSIFPLTNRTFDKPFPYENHSLRSFYTPLCWGERKRERSDDDYHP</sequence>
<name>A0A4Y2TDS5_ARAVE</name>
<reference evidence="2 3" key="1">
    <citation type="journal article" date="2019" name="Sci. Rep.">
        <title>Orb-weaving spider Araneus ventricosus genome elucidates the spidroin gene catalogue.</title>
        <authorList>
            <person name="Kono N."/>
            <person name="Nakamura H."/>
            <person name="Ohtoshi R."/>
            <person name="Moran D.A.P."/>
            <person name="Shinohara A."/>
            <person name="Yoshida Y."/>
            <person name="Fujiwara M."/>
            <person name="Mori M."/>
            <person name="Tomita M."/>
            <person name="Arakawa K."/>
        </authorList>
    </citation>
    <scope>NUCLEOTIDE SEQUENCE [LARGE SCALE GENOMIC DNA]</scope>
</reference>
<dbReference type="EMBL" id="BGPR01027052">
    <property type="protein sequence ID" value="GBN97245.1"/>
    <property type="molecule type" value="Genomic_DNA"/>
</dbReference>
<gene>
    <name evidence="2" type="ORF">AVEN_56479_1</name>
</gene>
<comment type="caution">
    <text evidence="2">The sequence shown here is derived from an EMBL/GenBank/DDBJ whole genome shotgun (WGS) entry which is preliminary data.</text>
</comment>
<accession>A0A4Y2TDS5</accession>
<keyword evidence="3" id="KW-1185">Reference proteome</keyword>
<feature type="region of interest" description="Disordered" evidence="1">
    <location>
        <begin position="43"/>
        <end position="65"/>
    </location>
</feature>